<accession>A0A4Y7SZV5</accession>
<feature type="region of interest" description="Disordered" evidence="1">
    <location>
        <begin position="1"/>
        <end position="33"/>
    </location>
</feature>
<feature type="region of interest" description="Disordered" evidence="1">
    <location>
        <begin position="49"/>
        <end position="120"/>
    </location>
</feature>
<evidence type="ECO:0000313" key="3">
    <source>
        <dbReference type="EMBL" id="TEB26769.1"/>
    </source>
</evidence>
<reference evidence="3 4" key="1">
    <citation type="journal article" date="2019" name="Nat. Ecol. Evol.">
        <title>Megaphylogeny resolves global patterns of mushroom evolution.</title>
        <authorList>
            <person name="Varga T."/>
            <person name="Krizsan K."/>
            <person name="Foldi C."/>
            <person name="Dima B."/>
            <person name="Sanchez-Garcia M."/>
            <person name="Sanchez-Ramirez S."/>
            <person name="Szollosi G.J."/>
            <person name="Szarkandi J.G."/>
            <person name="Papp V."/>
            <person name="Albert L."/>
            <person name="Andreopoulos W."/>
            <person name="Angelini C."/>
            <person name="Antonin V."/>
            <person name="Barry K.W."/>
            <person name="Bougher N.L."/>
            <person name="Buchanan P."/>
            <person name="Buyck B."/>
            <person name="Bense V."/>
            <person name="Catcheside P."/>
            <person name="Chovatia M."/>
            <person name="Cooper J."/>
            <person name="Damon W."/>
            <person name="Desjardin D."/>
            <person name="Finy P."/>
            <person name="Geml J."/>
            <person name="Haridas S."/>
            <person name="Hughes K."/>
            <person name="Justo A."/>
            <person name="Karasinski D."/>
            <person name="Kautmanova I."/>
            <person name="Kiss B."/>
            <person name="Kocsube S."/>
            <person name="Kotiranta H."/>
            <person name="LaButti K.M."/>
            <person name="Lechner B.E."/>
            <person name="Liimatainen K."/>
            <person name="Lipzen A."/>
            <person name="Lukacs Z."/>
            <person name="Mihaltcheva S."/>
            <person name="Morgado L.N."/>
            <person name="Niskanen T."/>
            <person name="Noordeloos M.E."/>
            <person name="Ohm R.A."/>
            <person name="Ortiz-Santana B."/>
            <person name="Ovrebo C."/>
            <person name="Racz N."/>
            <person name="Riley R."/>
            <person name="Savchenko A."/>
            <person name="Shiryaev A."/>
            <person name="Soop K."/>
            <person name="Spirin V."/>
            <person name="Szebenyi C."/>
            <person name="Tomsovsky M."/>
            <person name="Tulloss R.E."/>
            <person name="Uehling J."/>
            <person name="Grigoriev I.V."/>
            <person name="Vagvolgyi C."/>
            <person name="Papp T."/>
            <person name="Martin F.M."/>
            <person name="Miettinen O."/>
            <person name="Hibbett D.S."/>
            <person name="Nagy L.G."/>
        </authorList>
    </citation>
    <scope>NUCLEOTIDE SEQUENCE [LARGE SCALE GENOMIC DNA]</scope>
    <source>
        <strain evidence="3 4">FP101781</strain>
    </source>
</reference>
<evidence type="ECO:0000313" key="4">
    <source>
        <dbReference type="Proteomes" id="UP000298030"/>
    </source>
</evidence>
<feature type="compositionally biased region" description="Low complexity" evidence="1">
    <location>
        <begin position="85"/>
        <end position="99"/>
    </location>
</feature>
<keyword evidence="4" id="KW-1185">Reference proteome</keyword>
<gene>
    <name evidence="3" type="ORF">FA13DRAFT_1713111</name>
</gene>
<dbReference type="OrthoDB" id="10668319at2759"/>
<organism evidence="3 4">
    <name type="scientific">Coprinellus micaceus</name>
    <name type="common">Glistening ink-cap mushroom</name>
    <name type="synonym">Coprinus micaceus</name>
    <dbReference type="NCBI Taxonomy" id="71717"/>
    <lineage>
        <taxon>Eukaryota</taxon>
        <taxon>Fungi</taxon>
        <taxon>Dikarya</taxon>
        <taxon>Basidiomycota</taxon>
        <taxon>Agaricomycotina</taxon>
        <taxon>Agaricomycetes</taxon>
        <taxon>Agaricomycetidae</taxon>
        <taxon>Agaricales</taxon>
        <taxon>Agaricineae</taxon>
        <taxon>Psathyrellaceae</taxon>
        <taxon>Coprinellus</taxon>
    </lineage>
</organism>
<proteinExistence type="predicted"/>
<protein>
    <submittedName>
        <fullName evidence="3">Uncharacterized protein</fullName>
    </submittedName>
</protein>
<dbReference type="Proteomes" id="UP000298030">
    <property type="component" value="Unassembled WGS sequence"/>
</dbReference>
<dbReference type="EMBL" id="QPFP01000046">
    <property type="protein sequence ID" value="TEB26769.1"/>
    <property type="molecule type" value="Genomic_DNA"/>
</dbReference>
<evidence type="ECO:0000256" key="2">
    <source>
        <dbReference type="SAM" id="Phobius"/>
    </source>
</evidence>
<name>A0A4Y7SZV5_COPMI</name>
<feature type="transmembrane region" description="Helical" evidence="2">
    <location>
        <begin position="208"/>
        <end position="230"/>
    </location>
</feature>
<evidence type="ECO:0000256" key="1">
    <source>
        <dbReference type="SAM" id="MobiDB-lite"/>
    </source>
</evidence>
<dbReference type="AlphaFoldDB" id="A0A4Y7SZV5"/>
<keyword evidence="2" id="KW-0812">Transmembrane</keyword>
<keyword evidence="2" id="KW-0472">Membrane</keyword>
<sequence>MSFLSPRIQPRNVSQRQPPQNPRITVGSAPHLRGYYPCKRATTTMFEYSLRGTQGGTRGTNNRSGESLRPVDVRIASTSEANHKSASPRSTSTASTEAPRPSEARNDAPGAVEAEDATAPRMTLKLVSPDVARAMEIVASRHNDKCFQSWPINSRQSLVATADSVEHWNAIAGVSKIEVLAMQCRFAFIFPSTDPNAPRPSAHVYTRILTTTILLAIGVLVRAASVVWLIGRGISDPLGRGVRAGVNVGPSASRMFRGQFQLGLQSVLKFLEQMHDIESGRDFAAHLGSSTCTVPVAAHDIRQAS</sequence>
<keyword evidence="2" id="KW-1133">Transmembrane helix</keyword>
<comment type="caution">
    <text evidence="3">The sequence shown here is derived from an EMBL/GenBank/DDBJ whole genome shotgun (WGS) entry which is preliminary data.</text>
</comment>